<dbReference type="FunFam" id="1.20.5.930:FF:000001">
    <property type="entry name" value="Integrin subunit alpha V"/>
    <property type="match status" value="1"/>
</dbReference>
<dbReference type="PROSITE" id="PS51470">
    <property type="entry name" value="FG_GAP"/>
    <property type="match status" value="4"/>
</dbReference>
<dbReference type="Pfam" id="PF01839">
    <property type="entry name" value="FG-GAP"/>
    <property type="match status" value="2"/>
</dbReference>
<evidence type="ECO:0000256" key="8">
    <source>
        <dbReference type="ARBA" id="ARBA00022889"/>
    </source>
</evidence>
<evidence type="ECO:0000256" key="15">
    <source>
        <dbReference type="PROSITE-ProRule" id="PRU00803"/>
    </source>
</evidence>
<dbReference type="GO" id="GO:0098609">
    <property type="term" value="P:cell-cell adhesion"/>
    <property type="evidence" value="ECO:0007669"/>
    <property type="project" value="TreeGrafter"/>
</dbReference>
<dbReference type="GO" id="GO:0046872">
    <property type="term" value="F:metal ion binding"/>
    <property type="evidence" value="ECO:0007669"/>
    <property type="project" value="UniProtKB-KW"/>
</dbReference>
<dbReference type="Gene3D" id="2.60.40.1460">
    <property type="entry name" value="Integrin domains. Chain A, domain 2"/>
    <property type="match status" value="1"/>
</dbReference>
<dbReference type="GO" id="GO:0009897">
    <property type="term" value="C:external side of plasma membrane"/>
    <property type="evidence" value="ECO:0007669"/>
    <property type="project" value="TreeGrafter"/>
</dbReference>
<evidence type="ECO:0000256" key="14">
    <source>
        <dbReference type="ARBA" id="ARBA00023180"/>
    </source>
</evidence>
<dbReference type="InterPro" id="IPR013517">
    <property type="entry name" value="FG-GAP"/>
</dbReference>
<dbReference type="InterPro" id="IPR048285">
    <property type="entry name" value="Integrin_alpha_Ig-like_2"/>
</dbReference>
<feature type="repeat" description="FG-GAP" evidence="15">
    <location>
        <begin position="134"/>
        <end position="197"/>
    </location>
</feature>
<dbReference type="InterPro" id="IPR013649">
    <property type="entry name" value="Integrin_alpha_Ig-like_1"/>
</dbReference>
<dbReference type="InterPro" id="IPR032695">
    <property type="entry name" value="Integrin_dom_sf"/>
</dbReference>
<feature type="repeat" description="FG-GAP" evidence="15">
    <location>
        <begin position="407"/>
        <end position="472"/>
    </location>
</feature>
<dbReference type="SMART" id="SM00191">
    <property type="entry name" value="Int_alpha"/>
    <property type="match status" value="5"/>
</dbReference>
<dbReference type="InterPro" id="IPR028994">
    <property type="entry name" value="Integrin_alpha_N"/>
</dbReference>
<keyword evidence="5" id="KW-0732">Signal</keyword>
<keyword evidence="9 16" id="KW-1133">Transmembrane helix</keyword>
<feature type="domain" description="Integrin alpha second immunoglobulin-like" evidence="19">
    <location>
        <begin position="734"/>
        <end position="873"/>
    </location>
</feature>
<gene>
    <name evidence="21" type="ORF">NDU88_002845</name>
</gene>
<evidence type="ECO:0008006" key="23">
    <source>
        <dbReference type="Google" id="ProtNLM"/>
    </source>
</evidence>
<evidence type="ECO:0000259" key="19">
    <source>
        <dbReference type="Pfam" id="PF20805"/>
    </source>
</evidence>
<dbReference type="PROSITE" id="PS00242">
    <property type="entry name" value="INTEGRIN_ALPHA"/>
    <property type="match status" value="1"/>
</dbReference>
<dbReference type="InterPro" id="IPR048286">
    <property type="entry name" value="Integrin_alpha_Ig-like_3"/>
</dbReference>
<dbReference type="Gene3D" id="2.130.10.130">
    <property type="entry name" value="Integrin alpha, N-terminal"/>
    <property type="match status" value="1"/>
</dbReference>
<keyword evidence="3 16" id="KW-0812">Transmembrane</keyword>
<feature type="repeat" description="FG-GAP" evidence="15">
    <location>
        <begin position="535"/>
        <end position="596"/>
    </location>
</feature>
<feature type="compositionally biased region" description="Polar residues" evidence="17">
    <location>
        <begin position="971"/>
        <end position="980"/>
    </location>
</feature>
<evidence type="ECO:0000256" key="11">
    <source>
        <dbReference type="ARBA" id="ARBA00023136"/>
    </source>
</evidence>
<dbReference type="Gene3D" id="1.20.5.930">
    <property type="entry name" value="Bicelle-embedded integrin alpha(iib) transmembrane segment"/>
    <property type="match status" value="1"/>
</dbReference>
<feature type="domain" description="Integrin alpha first immunoglubulin-like" evidence="18">
    <location>
        <begin position="581"/>
        <end position="732"/>
    </location>
</feature>
<dbReference type="FunFam" id="2.60.40.1460:FF:000001">
    <property type="entry name" value="Integrin, alpha V"/>
    <property type="match status" value="1"/>
</dbReference>
<sequence length="1146" mass="127678">MLCQLVLYRGILADNEPRQTDQRTLLPQPLRRRHFYPRPVACSAAEPEVLVISRASPRLSDKSAKNRVKAGSWSCLLGLDPCHNLSVAPWERSLQICTWSARRSMAAATRRPSPFCPLLLWFLQAHMALALNLAVEHAQVYSGPQHSYFGFSLDFYRASDGRMNILVGAPKMNTSQPGVSEAGTVYLCPWQLNGTACTAIEFDQTGDQTVNQSFMIMEVYKSHQWMGASVKAWKNKVVACAPYQHWNVRDDGKESGRTPVGACYVATDDLKSFVEYSPCRDVKTEDFYANIYYNNDRRYCEVGFSADITGDGTLVVGAPGGYFFGGMIASVQLSKFAASFGSYTPLKWVSQVLSRDVGSIYNDAYKGYSLTYGEFTEDSVPEYVIGVPNYDETLGSVEIYSRNNLDRPLHRVKGEQVASYFGHAVAVADMNKDGKDDLLVGAPLFMERRAGGKLTELGRVYLYLQRGTTRFINNPQILTGTEVFGQFGSSIAFLGDVDQDGYNDIAVGAPFGGRDGRGRVYIYSGKSEGINTQPSQVLESPFSPGSGFGFSMKGASDIDSNGYPDLIIGAYEAGKAVVYRAQPVVIAKAQLLFNPDVLNPDVKNCKLPESSTLVTCFTLQMCVSVSGLNIPEKIALNAELQLDRMKLRFARRTVFLDSLQPSKSLQLDVSRDVDAVCTNVSAYLRDESEFKDKLSPITVSLNFSLVPTSFSRDLPPILLGQTFIQKQSRILLDCGEDNVCIPDLRLFTDRIQNPLLIGDENLVQIMFNAINDGEGAYEAELHVQLPQYAHFSQVVRDTKGFKQMICIPKKENDTHVVVCDLGNPMKKGTVRTGLLISVNNLEEVESNVTFQLQIKSKNSQNPNSNVETLQIPVAADATLDLRGSSLPAELVLPLANWKFMEHSKKPRDHGEEVVHIYELHNAGPGDVQVDVEIEFPDRYQDDFFLYLLQLDRDSGITCSNTSRLNPLGLETAQSTTGSPNRSDHKREKREEKETGEETEKGPSLLKEPVTINCSSAQCTIITCSLERLEKGQRVSMKIHSILWVDSFMKRPLQQFILQSQVSYRVTGMPYSIKPRRLDSGTATTDTHVLWVNPDGEKDIPTWWIIVGVLAGLLLLTVFIFIMWKIGFFQRTRPPTDDEDELYDPQN</sequence>
<keyword evidence="7" id="KW-0106">Calcium</keyword>
<dbReference type="Pfam" id="PF20806">
    <property type="entry name" value="Integrin_A_Ig_3"/>
    <property type="match status" value="1"/>
</dbReference>
<dbReference type="InterPro" id="IPR013519">
    <property type="entry name" value="Int_alpha_beta-p"/>
</dbReference>
<keyword evidence="11 16" id="KW-0472">Membrane</keyword>
<evidence type="ECO:0000256" key="5">
    <source>
        <dbReference type="ARBA" id="ARBA00022729"/>
    </source>
</evidence>
<dbReference type="PANTHER" id="PTHR23220">
    <property type="entry name" value="INTEGRIN ALPHA"/>
    <property type="match status" value="1"/>
</dbReference>
<evidence type="ECO:0000313" key="21">
    <source>
        <dbReference type="EMBL" id="KAJ1136428.1"/>
    </source>
</evidence>
<dbReference type="Proteomes" id="UP001066276">
    <property type="component" value="Chromosome 6"/>
</dbReference>
<evidence type="ECO:0000256" key="1">
    <source>
        <dbReference type="ARBA" id="ARBA00004479"/>
    </source>
</evidence>
<reference evidence="21" key="1">
    <citation type="journal article" date="2022" name="bioRxiv">
        <title>Sequencing and chromosome-scale assembly of the giantPleurodeles waltlgenome.</title>
        <authorList>
            <person name="Brown T."/>
            <person name="Elewa A."/>
            <person name="Iarovenko S."/>
            <person name="Subramanian E."/>
            <person name="Araus A.J."/>
            <person name="Petzold A."/>
            <person name="Susuki M."/>
            <person name="Suzuki K.-i.T."/>
            <person name="Hayashi T."/>
            <person name="Toyoda A."/>
            <person name="Oliveira C."/>
            <person name="Osipova E."/>
            <person name="Leigh N.D."/>
            <person name="Simon A."/>
            <person name="Yun M.H."/>
        </authorList>
    </citation>
    <scope>NUCLEOTIDE SEQUENCE</scope>
    <source>
        <strain evidence="21">20211129_DDA</strain>
        <tissue evidence="21">Liver</tissue>
    </source>
</reference>
<dbReference type="GO" id="GO:0001525">
    <property type="term" value="P:angiogenesis"/>
    <property type="evidence" value="ECO:0007669"/>
    <property type="project" value="TreeGrafter"/>
</dbReference>
<dbReference type="SUPFAM" id="SSF69179">
    <property type="entry name" value="Integrin domains"/>
    <property type="match status" value="3"/>
</dbReference>
<evidence type="ECO:0000313" key="22">
    <source>
        <dbReference type="Proteomes" id="UP001066276"/>
    </source>
</evidence>
<dbReference type="EMBL" id="JANPWB010000010">
    <property type="protein sequence ID" value="KAJ1136428.1"/>
    <property type="molecule type" value="Genomic_DNA"/>
</dbReference>
<comment type="subcellular location">
    <subcellularLocation>
        <location evidence="1 16">Membrane</location>
        <topology evidence="1 16">Single-pass type I membrane protein</topology>
    </subcellularLocation>
</comment>
<dbReference type="PANTHER" id="PTHR23220:SF73">
    <property type="entry name" value="INTEGRIN ALPHA-IIB"/>
    <property type="match status" value="1"/>
</dbReference>
<evidence type="ECO:0000256" key="2">
    <source>
        <dbReference type="ARBA" id="ARBA00008054"/>
    </source>
</evidence>
<evidence type="ECO:0000259" key="18">
    <source>
        <dbReference type="Pfam" id="PF08441"/>
    </source>
</evidence>
<proteinExistence type="inferred from homology"/>
<evidence type="ECO:0000256" key="4">
    <source>
        <dbReference type="ARBA" id="ARBA00022723"/>
    </source>
</evidence>
<dbReference type="GO" id="GO:0007160">
    <property type="term" value="P:cell-matrix adhesion"/>
    <property type="evidence" value="ECO:0007669"/>
    <property type="project" value="TreeGrafter"/>
</dbReference>
<dbReference type="GO" id="GO:0008305">
    <property type="term" value="C:integrin complex"/>
    <property type="evidence" value="ECO:0007669"/>
    <property type="project" value="InterPro"/>
</dbReference>
<feature type="compositionally biased region" description="Basic and acidic residues" evidence="17">
    <location>
        <begin position="981"/>
        <end position="1000"/>
    </location>
</feature>
<dbReference type="GO" id="GO:0007229">
    <property type="term" value="P:integrin-mediated signaling pathway"/>
    <property type="evidence" value="ECO:0007669"/>
    <property type="project" value="UniProtKB-KW"/>
</dbReference>
<dbReference type="PRINTS" id="PR01185">
    <property type="entry name" value="INTEGRINA"/>
</dbReference>
<dbReference type="GO" id="GO:0033627">
    <property type="term" value="P:cell adhesion mediated by integrin"/>
    <property type="evidence" value="ECO:0007669"/>
    <property type="project" value="TreeGrafter"/>
</dbReference>
<evidence type="ECO:0000256" key="16">
    <source>
        <dbReference type="RuleBase" id="RU003762"/>
    </source>
</evidence>
<keyword evidence="10 16" id="KW-0401">Integrin</keyword>
<feature type="repeat" description="FG-GAP" evidence="15">
    <location>
        <begin position="473"/>
        <end position="532"/>
    </location>
</feature>
<name>A0AAV7QCZ1_PLEWA</name>
<comment type="similarity">
    <text evidence="2 16">Belongs to the integrin alpha chain family.</text>
</comment>
<dbReference type="GO" id="GO:0005178">
    <property type="term" value="F:integrin binding"/>
    <property type="evidence" value="ECO:0007669"/>
    <property type="project" value="TreeGrafter"/>
</dbReference>
<evidence type="ECO:0000256" key="12">
    <source>
        <dbReference type="ARBA" id="ARBA00023157"/>
    </source>
</evidence>
<dbReference type="FunFam" id="2.60.40.1510:FF:000001">
    <property type="entry name" value="Integrin alpha V"/>
    <property type="match status" value="1"/>
</dbReference>
<evidence type="ECO:0000256" key="6">
    <source>
        <dbReference type="ARBA" id="ARBA00022737"/>
    </source>
</evidence>
<feature type="domain" description="Integrin alpha third immunoglobulin-like" evidence="20">
    <location>
        <begin position="879"/>
        <end position="1090"/>
    </location>
</feature>
<keyword evidence="4" id="KW-0479">Metal-binding</keyword>
<keyword evidence="6" id="KW-0677">Repeat</keyword>
<dbReference type="Pfam" id="PF08441">
    <property type="entry name" value="Integrin_A_Ig_1"/>
    <property type="match status" value="1"/>
</dbReference>
<dbReference type="SUPFAM" id="SSF69318">
    <property type="entry name" value="Integrin alpha N-terminal domain"/>
    <property type="match status" value="1"/>
</dbReference>
<dbReference type="AlphaFoldDB" id="A0AAV7QCZ1"/>
<feature type="transmembrane region" description="Helical" evidence="16">
    <location>
        <begin position="1102"/>
        <end position="1123"/>
    </location>
</feature>
<keyword evidence="13 16" id="KW-0675">Receptor</keyword>
<keyword evidence="8 16" id="KW-0130">Cell adhesion</keyword>
<comment type="caution">
    <text evidence="21">The sequence shown here is derived from an EMBL/GenBank/DDBJ whole genome shotgun (WGS) entry which is preliminary data.</text>
</comment>
<evidence type="ECO:0000256" key="10">
    <source>
        <dbReference type="ARBA" id="ARBA00023037"/>
    </source>
</evidence>
<evidence type="ECO:0000256" key="7">
    <source>
        <dbReference type="ARBA" id="ARBA00022837"/>
    </source>
</evidence>
<dbReference type="Gene3D" id="2.60.40.1510">
    <property type="entry name" value="ntegrin, alpha v. Chain A, domain 3"/>
    <property type="match status" value="1"/>
</dbReference>
<dbReference type="Pfam" id="PF20805">
    <property type="entry name" value="Integrin_A_Ig_2"/>
    <property type="match status" value="1"/>
</dbReference>
<evidence type="ECO:0000256" key="17">
    <source>
        <dbReference type="SAM" id="MobiDB-lite"/>
    </source>
</evidence>
<keyword evidence="14" id="KW-0325">Glycoprotein</keyword>
<accession>A0AAV7QCZ1</accession>
<dbReference type="InterPro" id="IPR000413">
    <property type="entry name" value="Integrin_alpha"/>
</dbReference>
<dbReference type="InterPro" id="IPR018184">
    <property type="entry name" value="Integrin_alpha_C_CS"/>
</dbReference>
<evidence type="ECO:0000256" key="3">
    <source>
        <dbReference type="ARBA" id="ARBA00022692"/>
    </source>
</evidence>
<keyword evidence="22" id="KW-1185">Reference proteome</keyword>
<evidence type="ECO:0000256" key="9">
    <source>
        <dbReference type="ARBA" id="ARBA00022989"/>
    </source>
</evidence>
<keyword evidence="12" id="KW-1015">Disulfide bond</keyword>
<evidence type="ECO:0000259" key="20">
    <source>
        <dbReference type="Pfam" id="PF20806"/>
    </source>
</evidence>
<dbReference type="Gene3D" id="2.60.40.1530">
    <property type="entry name" value="ntegrin, alpha v. Chain A, domain 4"/>
    <property type="match status" value="1"/>
</dbReference>
<feature type="region of interest" description="Disordered" evidence="17">
    <location>
        <begin position="967"/>
        <end position="1003"/>
    </location>
</feature>
<evidence type="ECO:0000256" key="13">
    <source>
        <dbReference type="ARBA" id="ARBA00023170"/>
    </source>
</evidence>
<organism evidence="21 22">
    <name type="scientific">Pleurodeles waltl</name>
    <name type="common">Iberian ribbed newt</name>
    <dbReference type="NCBI Taxonomy" id="8319"/>
    <lineage>
        <taxon>Eukaryota</taxon>
        <taxon>Metazoa</taxon>
        <taxon>Chordata</taxon>
        <taxon>Craniata</taxon>
        <taxon>Vertebrata</taxon>
        <taxon>Euteleostomi</taxon>
        <taxon>Amphibia</taxon>
        <taxon>Batrachia</taxon>
        <taxon>Caudata</taxon>
        <taxon>Salamandroidea</taxon>
        <taxon>Salamandridae</taxon>
        <taxon>Pleurodelinae</taxon>
        <taxon>Pleurodeles</taxon>
    </lineage>
</organism>
<protein>
    <recommendedName>
        <fullName evidence="23">Integrin alpha-2 domain-containing protein</fullName>
    </recommendedName>
</protein>